<dbReference type="Gene3D" id="3.40.50.300">
    <property type="entry name" value="P-loop containing nucleotide triphosphate hydrolases"/>
    <property type="match status" value="1"/>
</dbReference>
<gene>
    <name evidence="5" type="ORF">IAA89_01670</name>
</gene>
<dbReference type="SUPFAM" id="SSF52540">
    <property type="entry name" value="P-loop containing nucleoside triphosphate hydrolases"/>
    <property type="match status" value="1"/>
</dbReference>
<dbReference type="SMART" id="SM00382">
    <property type="entry name" value="AAA"/>
    <property type="match status" value="1"/>
</dbReference>
<organism evidence="5 6">
    <name type="scientific">Candidatus Gallilactobacillus intestinavium</name>
    <dbReference type="NCBI Taxonomy" id="2840838"/>
    <lineage>
        <taxon>Bacteria</taxon>
        <taxon>Bacillati</taxon>
        <taxon>Bacillota</taxon>
        <taxon>Bacilli</taxon>
        <taxon>Lactobacillales</taxon>
        <taxon>Lactobacillaceae</taxon>
        <taxon>Lactobacillaceae incertae sedis</taxon>
        <taxon>Candidatus Gallilactobacillus</taxon>
    </lineage>
</organism>
<dbReference type="InterPro" id="IPR003439">
    <property type="entry name" value="ABC_transporter-like_ATP-bd"/>
</dbReference>
<proteinExistence type="predicted"/>
<evidence type="ECO:0000313" key="5">
    <source>
        <dbReference type="EMBL" id="MBO8441149.1"/>
    </source>
</evidence>
<evidence type="ECO:0000256" key="1">
    <source>
        <dbReference type="ARBA" id="ARBA00022448"/>
    </source>
</evidence>
<evidence type="ECO:0000313" key="6">
    <source>
        <dbReference type="Proteomes" id="UP000823614"/>
    </source>
</evidence>
<keyword evidence="2" id="KW-0547">Nucleotide-binding</keyword>
<dbReference type="PROSITE" id="PS00211">
    <property type="entry name" value="ABC_TRANSPORTER_1"/>
    <property type="match status" value="1"/>
</dbReference>
<comment type="caution">
    <text evidence="5">The sequence shown here is derived from an EMBL/GenBank/DDBJ whole genome shotgun (WGS) entry which is preliminary data.</text>
</comment>
<dbReference type="EMBL" id="JADIMP010000031">
    <property type="protein sequence ID" value="MBO8441149.1"/>
    <property type="molecule type" value="Genomic_DNA"/>
</dbReference>
<dbReference type="InterPro" id="IPR017871">
    <property type="entry name" value="ABC_transporter-like_CS"/>
</dbReference>
<accession>A0A9D9H840</accession>
<dbReference type="AlphaFoldDB" id="A0A9D9H840"/>
<dbReference type="Proteomes" id="UP000823614">
    <property type="component" value="Unassembled WGS sequence"/>
</dbReference>
<evidence type="ECO:0000256" key="3">
    <source>
        <dbReference type="ARBA" id="ARBA00022840"/>
    </source>
</evidence>
<dbReference type="InterPro" id="IPR003593">
    <property type="entry name" value="AAA+_ATPase"/>
</dbReference>
<dbReference type="PROSITE" id="PS50893">
    <property type="entry name" value="ABC_TRANSPORTER_2"/>
    <property type="match status" value="1"/>
</dbReference>
<sequence>MMLQVKNVSANYDSSKTILKDITFNLENNCSIAIVGPSGCGKSTLLKLIDKKILPTRGKILLDGQENYQTKKRIGIVAQQQSLFPWLTVKQNVIFGPKSNKADPSEVEKEANELLQAVELFDQKDKYVFDLSGGQIQRVMLIRVLINHPQLLLLDEPFGALDPSTRLRIQNVLLNQWKKDKFSMLIVTHDVNEAIKLGQKIIILNNEPTEIIKIIDNQCFNQNDNLMIKKLKDEIFNLI</sequence>
<protein>
    <submittedName>
        <fullName evidence="5">ATP-binding cassette domain-containing protein</fullName>
    </submittedName>
</protein>
<dbReference type="PANTHER" id="PTHR42788:SF13">
    <property type="entry name" value="ALIPHATIC SULFONATES IMPORT ATP-BINDING PROTEIN SSUB"/>
    <property type="match status" value="1"/>
</dbReference>
<reference evidence="5" key="1">
    <citation type="submission" date="2020-10" db="EMBL/GenBank/DDBJ databases">
        <authorList>
            <person name="Gilroy R."/>
        </authorList>
    </citation>
    <scope>NUCLEOTIDE SEQUENCE</scope>
    <source>
        <strain evidence="5">C6-149</strain>
    </source>
</reference>
<evidence type="ECO:0000259" key="4">
    <source>
        <dbReference type="PROSITE" id="PS50893"/>
    </source>
</evidence>
<dbReference type="Pfam" id="PF00005">
    <property type="entry name" value="ABC_tran"/>
    <property type="match status" value="1"/>
</dbReference>
<keyword evidence="3 5" id="KW-0067">ATP-binding</keyword>
<keyword evidence="1" id="KW-0813">Transport</keyword>
<dbReference type="InterPro" id="IPR050166">
    <property type="entry name" value="ABC_transporter_ATP-bind"/>
</dbReference>
<dbReference type="InterPro" id="IPR027417">
    <property type="entry name" value="P-loop_NTPase"/>
</dbReference>
<dbReference type="PANTHER" id="PTHR42788">
    <property type="entry name" value="TAURINE IMPORT ATP-BINDING PROTEIN-RELATED"/>
    <property type="match status" value="1"/>
</dbReference>
<dbReference type="GO" id="GO:0016887">
    <property type="term" value="F:ATP hydrolysis activity"/>
    <property type="evidence" value="ECO:0007669"/>
    <property type="project" value="InterPro"/>
</dbReference>
<dbReference type="GO" id="GO:0005524">
    <property type="term" value="F:ATP binding"/>
    <property type="evidence" value="ECO:0007669"/>
    <property type="project" value="UniProtKB-KW"/>
</dbReference>
<evidence type="ECO:0000256" key="2">
    <source>
        <dbReference type="ARBA" id="ARBA00022741"/>
    </source>
</evidence>
<name>A0A9D9H840_9LACO</name>
<feature type="domain" description="ABC transporter" evidence="4">
    <location>
        <begin position="3"/>
        <end position="231"/>
    </location>
</feature>
<reference evidence="5" key="2">
    <citation type="journal article" date="2021" name="PeerJ">
        <title>Extensive microbial diversity within the chicken gut microbiome revealed by metagenomics and culture.</title>
        <authorList>
            <person name="Gilroy R."/>
            <person name="Ravi A."/>
            <person name="Getino M."/>
            <person name="Pursley I."/>
            <person name="Horton D.L."/>
            <person name="Alikhan N.F."/>
            <person name="Baker D."/>
            <person name="Gharbi K."/>
            <person name="Hall N."/>
            <person name="Watson M."/>
            <person name="Adriaenssens E.M."/>
            <person name="Foster-Nyarko E."/>
            <person name="Jarju S."/>
            <person name="Secka A."/>
            <person name="Antonio M."/>
            <person name="Oren A."/>
            <person name="Chaudhuri R.R."/>
            <person name="La Ragione R."/>
            <person name="Hildebrand F."/>
            <person name="Pallen M.J."/>
        </authorList>
    </citation>
    <scope>NUCLEOTIDE SEQUENCE</scope>
    <source>
        <strain evidence="5">C6-149</strain>
    </source>
</reference>